<protein>
    <submittedName>
        <fullName evidence="1">Uncharacterized protein</fullName>
    </submittedName>
</protein>
<sequence>MSAACLKLDELTKDVKEILPTLSSIAIEVTSLSTKADVIQSFIEMVKIDTDSRSSLKTEVLGIKVELAANSSAIGTFQSSISPLSESVNSKLISMARP</sequence>
<proteinExistence type="predicted"/>
<dbReference type="EMBL" id="CM042048">
    <property type="protein sequence ID" value="KAI3758351.1"/>
    <property type="molecule type" value="Genomic_DNA"/>
</dbReference>
<keyword evidence="2" id="KW-1185">Reference proteome</keyword>
<reference evidence="1 2" key="2">
    <citation type="journal article" date="2022" name="Mol. Ecol. Resour.">
        <title>The genomes of chicory, endive, great burdock and yacon provide insights into Asteraceae paleo-polyploidization history and plant inulin production.</title>
        <authorList>
            <person name="Fan W."/>
            <person name="Wang S."/>
            <person name="Wang H."/>
            <person name="Wang A."/>
            <person name="Jiang F."/>
            <person name="Liu H."/>
            <person name="Zhao H."/>
            <person name="Xu D."/>
            <person name="Zhang Y."/>
        </authorList>
    </citation>
    <scope>NUCLEOTIDE SEQUENCE [LARGE SCALE GENOMIC DNA]</scope>
    <source>
        <strain evidence="2">cv. Niubang</strain>
    </source>
</reference>
<reference evidence="2" key="1">
    <citation type="journal article" date="2022" name="Mol. Ecol. Resour.">
        <title>The genomes of chicory, endive, great burdock and yacon provide insights into Asteraceae palaeo-polyploidization history and plant inulin production.</title>
        <authorList>
            <person name="Fan W."/>
            <person name="Wang S."/>
            <person name="Wang H."/>
            <person name="Wang A."/>
            <person name="Jiang F."/>
            <person name="Liu H."/>
            <person name="Zhao H."/>
            <person name="Xu D."/>
            <person name="Zhang Y."/>
        </authorList>
    </citation>
    <scope>NUCLEOTIDE SEQUENCE [LARGE SCALE GENOMIC DNA]</scope>
    <source>
        <strain evidence="2">cv. Niubang</strain>
    </source>
</reference>
<comment type="caution">
    <text evidence="1">The sequence shown here is derived from an EMBL/GenBank/DDBJ whole genome shotgun (WGS) entry which is preliminary data.</text>
</comment>
<evidence type="ECO:0000313" key="2">
    <source>
        <dbReference type="Proteomes" id="UP001055879"/>
    </source>
</evidence>
<evidence type="ECO:0000313" key="1">
    <source>
        <dbReference type="EMBL" id="KAI3758351.1"/>
    </source>
</evidence>
<accession>A0ACB9EIR9</accession>
<gene>
    <name evidence="1" type="ORF">L6452_05911</name>
</gene>
<organism evidence="1 2">
    <name type="scientific">Arctium lappa</name>
    <name type="common">Greater burdock</name>
    <name type="synonym">Lappa major</name>
    <dbReference type="NCBI Taxonomy" id="4217"/>
    <lineage>
        <taxon>Eukaryota</taxon>
        <taxon>Viridiplantae</taxon>
        <taxon>Streptophyta</taxon>
        <taxon>Embryophyta</taxon>
        <taxon>Tracheophyta</taxon>
        <taxon>Spermatophyta</taxon>
        <taxon>Magnoliopsida</taxon>
        <taxon>eudicotyledons</taxon>
        <taxon>Gunneridae</taxon>
        <taxon>Pentapetalae</taxon>
        <taxon>asterids</taxon>
        <taxon>campanulids</taxon>
        <taxon>Asterales</taxon>
        <taxon>Asteraceae</taxon>
        <taxon>Carduoideae</taxon>
        <taxon>Cardueae</taxon>
        <taxon>Arctiinae</taxon>
        <taxon>Arctium</taxon>
    </lineage>
</organism>
<name>A0ACB9EIR9_ARCLA</name>
<dbReference type="Proteomes" id="UP001055879">
    <property type="component" value="Linkage Group LG02"/>
</dbReference>